<protein>
    <submittedName>
        <fullName evidence="1">Transcriptional regulator, AlpA family protein</fullName>
    </submittedName>
</protein>
<dbReference type="HOGENOM" id="CLU_1903399_0_0_6"/>
<dbReference type="Gene3D" id="1.10.238.160">
    <property type="match status" value="1"/>
</dbReference>
<dbReference type="OrthoDB" id="5986966at2"/>
<dbReference type="AlphaFoldDB" id="A0A0H3FLK4"/>
<name>A0A0H3FLK4_KLEAK</name>
<dbReference type="eggNOG" id="COG3311">
    <property type="taxonomic scope" value="Bacteria"/>
</dbReference>
<dbReference type="KEGG" id="eae:EAE_06595"/>
<keyword evidence="2" id="KW-1185">Reference proteome</keyword>
<accession>A0A0H3FLK4</accession>
<gene>
    <name evidence="1" type="ordered locus">EAE_06595</name>
</gene>
<evidence type="ECO:0000313" key="2">
    <source>
        <dbReference type="Proteomes" id="UP000008881"/>
    </source>
</evidence>
<dbReference type="Proteomes" id="UP000008881">
    <property type="component" value="Chromosome"/>
</dbReference>
<sequence>MEKSEKTENNNKNKQINEIYKYARCFRRRQPFRLNYFPEHLSLDALSQAAMEGAASLIPGKIHTDTISHDYDNIDFLIDMKYIVSNSGLTNKFFYAQIKKGLFPSPIKLGRSSRWKLSEYEQWIEQRANNRGQ</sequence>
<organism evidence="1 2">
    <name type="scientific">Klebsiella aerogenes (strain ATCC 13048 / DSM 30053 / CCUG 1429 / JCM 1235 / KCTC 2190 / NBRC 13534 / NCIMB 10102 / NCTC 10006 / CDC 819-56)</name>
    <name type="common">Enterobacter aerogenes</name>
    <dbReference type="NCBI Taxonomy" id="1028307"/>
    <lineage>
        <taxon>Bacteria</taxon>
        <taxon>Pseudomonadati</taxon>
        <taxon>Pseudomonadota</taxon>
        <taxon>Gammaproteobacteria</taxon>
        <taxon>Enterobacterales</taxon>
        <taxon>Enterobacteriaceae</taxon>
        <taxon>Klebsiella/Raoultella group</taxon>
        <taxon>Klebsiella</taxon>
    </lineage>
</organism>
<dbReference type="EMBL" id="CP002824">
    <property type="protein sequence ID" value="AEG96243.1"/>
    <property type="molecule type" value="Genomic_DNA"/>
</dbReference>
<reference evidence="1 2" key="1">
    <citation type="journal article" date="2012" name="J. Bacteriol.">
        <title>Complete genome sequence of Enterobacter aerogenes KCTC 2190.</title>
        <authorList>
            <person name="Shin S.H."/>
            <person name="Kim S."/>
            <person name="Kim J.Y."/>
            <person name="Lee S."/>
            <person name="Um Y."/>
            <person name="Oh M.K."/>
            <person name="Kim Y.R."/>
            <person name="Lee J."/>
            <person name="Yang K.S."/>
        </authorList>
    </citation>
    <scope>NUCLEOTIDE SEQUENCE [LARGE SCALE GENOMIC DNA]</scope>
    <source>
        <strain evidence="1 2">KCTC 2190</strain>
    </source>
</reference>
<evidence type="ECO:0000313" key="1">
    <source>
        <dbReference type="EMBL" id="AEG96243.1"/>
    </source>
</evidence>
<proteinExistence type="predicted"/>